<organism evidence="3 4">
    <name type="scientific">Bombyx mandarina</name>
    <name type="common">Wild silk moth</name>
    <name type="synonym">Wild silkworm</name>
    <dbReference type="NCBI Taxonomy" id="7092"/>
    <lineage>
        <taxon>Eukaryota</taxon>
        <taxon>Metazoa</taxon>
        <taxon>Ecdysozoa</taxon>
        <taxon>Arthropoda</taxon>
        <taxon>Hexapoda</taxon>
        <taxon>Insecta</taxon>
        <taxon>Pterygota</taxon>
        <taxon>Neoptera</taxon>
        <taxon>Endopterygota</taxon>
        <taxon>Lepidoptera</taxon>
        <taxon>Glossata</taxon>
        <taxon>Ditrysia</taxon>
        <taxon>Bombycoidea</taxon>
        <taxon>Bombycidae</taxon>
        <taxon>Bombycinae</taxon>
        <taxon>Bombyx</taxon>
    </lineage>
</organism>
<dbReference type="GO" id="GO:0005524">
    <property type="term" value="F:ATP binding"/>
    <property type="evidence" value="ECO:0007669"/>
    <property type="project" value="InterPro"/>
</dbReference>
<feature type="compositionally biased region" description="Basic and acidic residues" evidence="1">
    <location>
        <begin position="412"/>
        <end position="434"/>
    </location>
</feature>
<dbReference type="InterPro" id="IPR003959">
    <property type="entry name" value="ATPase_AAA_core"/>
</dbReference>
<feature type="domain" description="ATPase AAA-type core" evidence="2">
    <location>
        <begin position="643"/>
        <end position="764"/>
    </location>
</feature>
<dbReference type="OrthoDB" id="3046016at2759"/>
<dbReference type="GeneID" id="114252731"/>
<accession>A0A6J2KNN1</accession>
<dbReference type="PANTHER" id="PTHR14690">
    <property type="entry name" value="IQ MOTIF CONTAINING WITH AAA DOMAIN 1"/>
    <property type="match status" value="1"/>
</dbReference>
<gene>
    <name evidence="4" type="primary">LOC114252731</name>
</gene>
<evidence type="ECO:0000256" key="1">
    <source>
        <dbReference type="SAM" id="MobiDB-lite"/>
    </source>
</evidence>
<evidence type="ECO:0000259" key="2">
    <source>
        <dbReference type="Pfam" id="PF00004"/>
    </source>
</evidence>
<feature type="compositionally biased region" description="Basic residues" evidence="1">
    <location>
        <begin position="549"/>
        <end position="559"/>
    </location>
</feature>
<dbReference type="PANTHER" id="PTHR14690:SF9">
    <property type="entry name" value="GH08353P"/>
    <property type="match status" value="1"/>
</dbReference>
<reference evidence="4" key="1">
    <citation type="submission" date="2025-08" db="UniProtKB">
        <authorList>
            <consortium name="RefSeq"/>
        </authorList>
    </citation>
    <scope>IDENTIFICATION</scope>
    <source>
        <tissue evidence="4">Silk gland</tissue>
    </source>
</reference>
<keyword evidence="3" id="KW-1185">Reference proteome</keyword>
<dbReference type="Pfam" id="PF00004">
    <property type="entry name" value="AAA"/>
    <property type="match status" value="1"/>
</dbReference>
<feature type="region of interest" description="Disordered" evidence="1">
    <location>
        <begin position="405"/>
        <end position="434"/>
    </location>
</feature>
<dbReference type="Proteomes" id="UP000504629">
    <property type="component" value="Unplaced"/>
</dbReference>
<dbReference type="Gene3D" id="3.40.50.300">
    <property type="entry name" value="P-loop containing nucleotide triphosphate hydrolases"/>
    <property type="match status" value="1"/>
</dbReference>
<proteinExistence type="predicted"/>
<dbReference type="AlphaFoldDB" id="A0A6J2KNN1"/>
<dbReference type="SUPFAM" id="SSF52540">
    <property type="entry name" value="P-loop containing nucleoside triphosphate hydrolases"/>
    <property type="match status" value="1"/>
</dbReference>
<name>A0A6J2KNN1_BOMMA</name>
<dbReference type="InterPro" id="IPR052267">
    <property type="entry name" value="N-DRC_Component"/>
</dbReference>
<dbReference type="InterPro" id="IPR027417">
    <property type="entry name" value="P-loop_NTPase"/>
</dbReference>
<dbReference type="RefSeq" id="XP_028043128.1">
    <property type="nucleotide sequence ID" value="XM_028187327.1"/>
</dbReference>
<dbReference type="KEGG" id="bman:114252731"/>
<feature type="region of interest" description="Disordered" evidence="1">
    <location>
        <begin position="544"/>
        <end position="566"/>
    </location>
</feature>
<evidence type="ECO:0000313" key="3">
    <source>
        <dbReference type="Proteomes" id="UP000504629"/>
    </source>
</evidence>
<dbReference type="GO" id="GO:0016887">
    <property type="term" value="F:ATP hydrolysis activity"/>
    <property type="evidence" value="ECO:0007669"/>
    <property type="project" value="InterPro"/>
</dbReference>
<protein>
    <submittedName>
        <fullName evidence="4">IQ and AAA domain-containing protein 1-like</fullName>
    </submittedName>
</protein>
<evidence type="ECO:0000313" key="4">
    <source>
        <dbReference type="RefSeq" id="XP_028043128.1"/>
    </source>
</evidence>
<sequence>MANKDYYERWLKMKEAINTTILEDERVQELAAAFIGIKPQGTAVEIVARVYCKYCDLYNKLCDCYDQMEQVQRRPYIKKIIDALTCRLLELKATLEDVELFEFTYPENALQQMLMIPSDIQILCPFFYPFETRQEEMQYIVDQILAGNRIGDPTPTPSEIERKEEARLEDERIKQEEKEAEIKRKLVMGEDIIEPEIVITLSPEDQEELRLKQEYEAHVSNIQRMERSRITTRENAHKANKDANLYLELAGLKQPQAKEELRLKAAHLIQSVYRKFMHIKRDHVIEYKLKQKLGMIIPSWSTPSHKLQLEKVREERRNFRRQYYEEWLQKNLNEKTRVLKLRKGDIMEDISAEVRQWFQEWYNEARLFDEYPWPEEGGSILVVQGETFSVPEYMEWRKEEEKRLKAAAGNPKTKEQIKAEKKAEKEEKKRIEMDAKEKEKKRLLDYKKSRLNPDNDPGVYITPGQNIEPLKSAWDSYQSQWKNIETPDAPREVTKGYIMQLITESAYQDVQLQLRPIVDEMMRLELNLLKNSLKLDYQAAGIIKPPQTMKRKKPKKQKSPKPDKVSPAAMFQQLVDEGIIKKYPKVTLDDYWGDQNYAAADMRATLWTPAFPPHSIGDVKEQVRVRCLLTLCSSCPNAVRTQLLVGPKSAGKRTLIYAIATETNSILIDLSPLNVYNKFPGPKNLKIMYSFVNRISRLMQPTIILIENAEKMFYKKVPKEEKSFDPTRLQRDFVKEIVKPITPEDKILILGTAAEPWLAKGAQMSKAFPSLIMMPRSDYGSISFILTKILMKYHGVKRDFNVHSVAQALRGYDINSIKKGVETLLNGERIAQLYHKPLQPDEILIAVLDTEGATYTGKEDYALYKNWYESYSPWGQKYLDYMIMIESQLAYKLKAEKKKAG</sequence>